<dbReference type="EMBL" id="BAABFL010000407">
    <property type="protein sequence ID" value="GAA4650588.1"/>
    <property type="molecule type" value="Genomic_DNA"/>
</dbReference>
<reference evidence="4" key="1">
    <citation type="journal article" date="2019" name="Int. J. Syst. Evol. Microbiol.">
        <title>The Global Catalogue of Microorganisms (GCM) 10K type strain sequencing project: providing services to taxonomists for standard genome sequencing and annotation.</title>
        <authorList>
            <consortium name="The Broad Institute Genomics Platform"/>
            <consortium name="The Broad Institute Genome Sequencing Center for Infectious Disease"/>
            <person name="Wu L."/>
            <person name="Ma J."/>
        </authorList>
    </citation>
    <scope>NUCLEOTIDE SEQUENCE [LARGE SCALE GENOMIC DNA]</scope>
    <source>
        <strain evidence="4">JCM 17805</strain>
    </source>
</reference>
<name>A0ABP8V572_9GAMM</name>
<evidence type="ECO:0000313" key="3">
    <source>
        <dbReference type="EMBL" id="GAA4650588.1"/>
    </source>
</evidence>
<dbReference type="PANTHER" id="PTHR13847">
    <property type="entry name" value="SARCOSINE DEHYDROGENASE-RELATED"/>
    <property type="match status" value="1"/>
</dbReference>
<keyword evidence="4" id="KW-1185">Reference proteome</keyword>
<keyword evidence="1" id="KW-0560">Oxidoreductase</keyword>
<protein>
    <submittedName>
        <fullName evidence="3">FAD-binding oxidoreductase</fullName>
    </submittedName>
</protein>
<evidence type="ECO:0000313" key="4">
    <source>
        <dbReference type="Proteomes" id="UP001500604"/>
    </source>
</evidence>
<dbReference type="SUPFAM" id="SSF51905">
    <property type="entry name" value="FAD/NAD(P)-binding domain"/>
    <property type="match status" value="1"/>
</dbReference>
<proteinExistence type="predicted"/>
<organism evidence="3 4">
    <name type="scientific">Kistimonas scapharcae</name>
    <dbReference type="NCBI Taxonomy" id="1036133"/>
    <lineage>
        <taxon>Bacteria</taxon>
        <taxon>Pseudomonadati</taxon>
        <taxon>Pseudomonadota</taxon>
        <taxon>Gammaproteobacteria</taxon>
        <taxon>Oceanospirillales</taxon>
        <taxon>Endozoicomonadaceae</taxon>
        <taxon>Kistimonas</taxon>
    </lineage>
</organism>
<dbReference type="Pfam" id="PF01266">
    <property type="entry name" value="DAO"/>
    <property type="match status" value="1"/>
</dbReference>
<evidence type="ECO:0000259" key="2">
    <source>
        <dbReference type="Pfam" id="PF01266"/>
    </source>
</evidence>
<accession>A0ABP8V572</accession>
<feature type="domain" description="FAD dependent oxidoreductase" evidence="2">
    <location>
        <begin position="29"/>
        <end position="391"/>
    </location>
</feature>
<dbReference type="InterPro" id="IPR036188">
    <property type="entry name" value="FAD/NAD-bd_sf"/>
</dbReference>
<dbReference type="InterPro" id="IPR006076">
    <property type="entry name" value="FAD-dep_OxRdtase"/>
</dbReference>
<dbReference type="Gene3D" id="3.50.50.60">
    <property type="entry name" value="FAD/NAD(P)-binding domain"/>
    <property type="match status" value="1"/>
</dbReference>
<dbReference type="Proteomes" id="UP001500604">
    <property type="component" value="Unassembled WGS sequence"/>
</dbReference>
<dbReference type="Gene3D" id="3.30.9.10">
    <property type="entry name" value="D-Amino Acid Oxidase, subunit A, domain 2"/>
    <property type="match status" value="1"/>
</dbReference>
<dbReference type="RefSeq" id="WP_345196791.1">
    <property type="nucleotide sequence ID" value="NZ_BAABFL010000407.1"/>
</dbReference>
<evidence type="ECO:0000256" key="1">
    <source>
        <dbReference type="ARBA" id="ARBA00023002"/>
    </source>
</evidence>
<gene>
    <name evidence="3" type="ORF">GCM10023116_28710</name>
</gene>
<sequence>MKTPISLWMDDPAIQSQARPRLESNLSVDVAIIGAGFTGLWTAYYLKKHNPSLTIAIVEAEYAGFGASGRNGGWLIGGLMGEDQLLSTLPEDERRNKRQLLFSIPDEVAAVLHQEQIDCHYRKGGVIYAAARYSEQEVRLRQWLDELYHTGCTEADFAWLAPEALSDKVNVSQGLGAIYSPHCATIQPARLVQGLAEAVERLGVTIYELSPVTDWQPGRLTTSAGQVEAQWIVPAVEGYATSLSTLGRYQIPVQSMIVATAPIGEAIWQSIGLHQGEAFADNSRMVTYAQRTKDNRLVFGTRGGYRFGSRLRHDFQLSAQEVAERRTLLEALFPVLKNIELTHGWGGNLGMARAFQPHMLCDEENGIALAGGYGGEGVGASNLAGRTLAELITGQTTQLTEQPWVIKGSASRHLRRWEPEPLRWLGYRLILAALSREEVVLSNLETSQWRRRLAVVLSDQLEKLMD</sequence>
<dbReference type="PANTHER" id="PTHR13847:SF285">
    <property type="entry name" value="FAD DEPENDENT OXIDOREDUCTASE DOMAIN-CONTAINING PROTEIN"/>
    <property type="match status" value="1"/>
</dbReference>
<comment type="caution">
    <text evidence="3">The sequence shown here is derived from an EMBL/GenBank/DDBJ whole genome shotgun (WGS) entry which is preliminary data.</text>
</comment>